<dbReference type="VEuPathDB" id="FungiDB:AAP_00349"/>
<dbReference type="AlphaFoldDB" id="A0A168DTE6"/>
<dbReference type="OrthoDB" id="10636363at2759"/>
<gene>
    <name evidence="3" type="ORF">AAP_00349</name>
</gene>
<accession>A0A168DTE6</accession>
<feature type="compositionally biased region" description="Low complexity" evidence="2">
    <location>
        <begin position="81"/>
        <end position="92"/>
    </location>
</feature>
<feature type="coiled-coil region" evidence="1">
    <location>
        <begin position="206"/>
        <end position="233"/>
    </location>
</feature>
<feature type="region of interest" description="Disordered" evidence="2">
    <location>
        <begin position="235"/>
        <end position="291"/>
    </location>
</feature>
<proteinExistence type="predicted"/>
<feature type="region of interest" description="Disordered" evidence="2">
    <location>
        <begin position="81"/>
        <end position="111"/>
    </location>
</feature>
<evidence type="ECO:0000256" key="1">
    <source>
        <dbReference type="SAM" id="Coils"/>
    </source>
</evidence>
<dbReference type="Proteomes" id="UP000242877">
    <property type="component" value="Unassembled WGS sequence"/>
</dbReference>
<evidence type="ECO:0000313" key="4">
    <source>
        <dbReference type="Proteomes" id="UP000242877"/>
    </source>
</evidence>
<evidence type="ECO:0000313" key="3">
    <source>
        <dbReference type="EMBL" id="KZZ98088.1"/>
    </source>
</evidence>
<name>A0A168DTE6_9EURO</name>
<organism evidence="3 4">
    <name type="scientific">Ascosphaera apis ARSEF 7405</name>
    <dbReference type="NCBI Taxonomy" id="392613"/>
    <lineage>
        <taxon>Eukaryota</taxon>
        <taxon>Fungi</taxon>
        <taxon>Dikarya</taxon>
        <taxon>Ascomycota</taxon>
        <taxon>Pezizomycotina</taxon>
        <taxon>Eurotiomycetes</taxon>
        <taxon>Eurotiomycetidae</taxon>
        <taxon>Onygenales</taxon>
        <taxon>Ascosphaeraceae</taxon>
        <taxon>Ascosphaera</taxon>
    </lineage>
</organism>
<comment type="caution">
    <text evidence="3">The sequence shown here is derived from an EMBL/GenBank/DDBJ whole genome shotgun (WGS) entry which is preliminary data.</text>
</comment>
<feature type="compositionally biased region" description="Polar residues" evidence="2">
    <location>
        <begin position="235"/>
        <end position="244"/>
    </location>
</feature>
<feature type="compositionally biased region" description="Polar residues" evidence="2">
    <location>
        <begin position="161"/>
        <end position="172"/>
    </location>
</feature>
<sequence length="291" mass="32448">MPGNLANLIESALAEGFRLPAEEWDTLLDELRAHDISRHSLGERLERALNRWQLENRTELQLLERQFLGLKLLGLVSINASESESTSASTDSPSKRRRLNETGDIIDQVVTVHRPAKVSNANEINASTSISKNEAAFTDEWRSVSPSDSESDDDGSDDKNPSLSTPATSSDTNIRKLGDHQVRLMEETSRPENNHQGSGVKCISARESLVDRVVKLETQMEQHAQEIKFIRCRSQTMQSRSEPQTPLFCPDRETGSGPASKKKSNVRKVKQEPRTPSKAPPGRIEVIELDD</sequence>
<dbReference type="EMBL" id="AZGZ01000001">
    <property type="protein sequence ID" value="KZZ98088.1"/>
    <property type="molecule type" value="Genomic_DNA"/>
</dbReference>
<feature type="region of interest" description="Disordered" evidence="2">
    <location>
        <begin position="137"/>
        <end position="175"/>
    </location>
</feature>
<reference evidence="3 4" key="1">
    <citation type="journal article" date="2016" name="Genome Biol. Evol.">
        <title>Divergent and convergent evolution of fungal pathogenicity.</title>
        <authorList>
            <person name="Shang Y."/>
            <person name="Xiao G."/>
            <person name="Zheng P."/>
            <person name="Cen K."/>
            <person name="Zhan S."/>
            <person name="Wang C."/>
        </authorList>
    </citation>
    <scope>NUCLEOTIDE SEQUENCE [LARGE SCALE GENOMIC DNA]</scope>
    <source>
        <strain evidence="3 4">ARSEF 7405</strain>
    </source>
</reference>
<protein>
    <submittedName>
        <fullName evidence="3">Uncharacterized protein</fullName>
    </submittedName>
</protein>
<evidence type="ECO:0000256" key="2">
    <source>
        <dbReference type="SAM" id="MobiDB-lite"/>
    </source>
</evidence>
<keyword evidence="1" id="KW-0175">Coiled coil</keyword>
<keyword evidence="4" id="KW-1185">Reference proteome</keyword>